<reference evidence="1 2" key="1">
    <citation type="submission" date="2016-08" db="EMBL/GenBank/DDBJ databases">
        <authorList>
            <person name="Loux V."/>
            <person name="Rue O."/>
        </authorList>
    </citation>
    <scope>NUCLEOTIDE SEQUENCE [LARGE SCALE GENOMIC DNA]</scope>
    <source>
        <strain evidence="1 2">AFSSA_08CEB44bac</strain>
    </source>
</reference>
<dbReference type="EMBL" id="FMIK01000014">
    <property type="protein sequence ID" value="SCL84143.1"/>
    <property type="molecule type" value="Genomic_DNA"/>
</dbReference>
<evidence type="ECO:0000313" key="2">
    <source>
        <dbReference type="Proteomes" id="UP000242164"/>
    </source>
</evidence>
<name>A0AAX2CCV7_9BACI</name>
<accession>A0AAX2CCV7</accession>
<dbReference type="Proteomes" id="UP000242164">
    <property type="component" value="Unassembled WGS sequence"/>
</dbReference>
<gene>
    <name evidence="1" type="ORF">BCB44BAC_00503</name>
</gene>
<protein>
    <submittedName>
        <fullName evidence="1">Uncharacterized protein</fullName>
    </submittedName>
</protein>
<comment type="caution">
    <text evidence="1">The sequence shown here is derived from an EMBL/GenBank/DDBJ whole genome shotgun (WGS) entry which is preliminary data.</text>
</comment>
<sequence>MLYIHYDKKKGHQ</sequence>
<evidence type="ECO:0000313" key="1">
    <source>
        <dbReference type="EMBL" id="SCL84143.1"/>
    </source>
</evidence>
<proteinExistence type="predicted"/>
<organism evidence="1 2">
    <name type="scientific">Bacillus cytotoxicus</name>
    <dbReference type="NCBI Taxonomy" id="580165"/>
    <lineage>
        <taxon>Bacteria</taxon>
        <taxon>Bacillati</taxon>
        <taxon>Bacillota</taxon>
        <taxon>Bacilli</taxon>
        <taxon>Bacillales</taxon>
        <taxon>Bacillaceae</taxon>
        <taxon>Bacillus</taxon>
        <taxon>Bacillus cereus group</taxon>
    </lineage>
</organism>